<feature type="disulfide bond" evidence="5">
    <location>
        <begin position="20"/>
        <end position="94"/>
    </location>
</feature>
<evidence type="ECO:0000256" key="6">
    <source>
        <dbReference type="SAM" id="SignalP"/>
    </source>
</evidence>
<feature type="binding site" evidence="4">
    <location>
        <position position="20"/>
    </location>
    <ligand>
        <name>Zn(2+)</name>
        <dbReference type="ChEBI" id="CHEBI:29105"/>
        <note>ligand shared with metalloproteinase partner</note>
    </ligand>
</feature>
<keyword evidence="4" id="KW-0479">Metal-binding</keyword>
<dbReference type="InterPro" id="IPR008993">
    <property type="entry name" value="TIMP-like_OB-fold"/>
</dbReference>
<evidence type="ECO:0000313" key="8">
    <source>
        <dbReference type="EMBL" id="MFH4981888.1"/>
    </source>
</evidence>
<evidence type="ECO:0000256" key="1">
    <source>
        <dbReference type="ARBA" id="ARBA00004613"/>
    </source>
</evidence>
<dbReference type="PROSITE" id="PS50189">
    <property type="entry name" value="NTR"/>
    <property type="match status" value="1"/>
</dbReference>
<dbReference type="PANTHER" id="PTHR11844">
    <property type="entry name" value="METALLOPROTEASE INHIBITOR"/>
    <property type="match status" value="1"/>
</dbReference>
<keyword evidence="4" id="KW-0862">Zinc</keyword>
<dbReference type="PANTHER" id="PTHR11844:SF33">
    <property type="entry name" value="TISSUE INHIBITOR OF METALLOPROTEINASE"/>
    <property type="match status" value="1"/>
</dbReference>
<evidence type="ECO:0000256" key="4">
    <source>
        <dbReference type="PIRSR" id="PIRSR601820-1"/>
    </source>
</evidence>
<dbReference type="AlphaFoldDB" id="A0ABD6EPU7"/>
<proteinExistence type="predicted"/>
<evidence type="ECO:0000256" key="2">
    <source>
        <dbReference type="ARBA" id="ARBA00022525"/>
    </source>
</evidence>
<name>A0ABD6EPU7_9BILA</name>
<dbReference type="Gene3D" id="2.40.50.120">
    <property type="match status" value="1"/>
</dbReference>
<comment type="subcellular location">
    <subcellularLocation>
        <location evidence="1">Secreted</location>
    </subcellularLocation>
</comment>
<evidence type="ECO:0000256" key="5">
    <source>
        <dbReference type="PIRSR" id="PIRSR601820-3"/>
    </source>
</evidence>
<dbReference type="InterPro" id="IPR001820">
    <property type="entry name" value="TIMP"/>
</dbReference>
<evidence type="ECO:0000313" key="9">
    <source>
        <dbReference type="Proteomes" id="UP001608902"/>
    </source>
</evidence>
<keyword evidence="2" id="KW-0964">Secreted</keyword>
<organism evidence="8 9">
    <name type="scientific">Gnathostoma spinigerum</name>
    <dbReference type="NCBI Taxonomy" id="75299"/>
    <lineage>
        <taxon>Eukaryota</taxon>
        <taxon>Metazoa</taxon>
        <taxon>Ecdysozoa</taxon>
        <taxon>Nematoda</taxon>
        <taxon>Chromadorea</taxon>
        <taxon>Rhabditida</taxon>
        <taxon>Spirurina</taxon>
        <taxon>Gnathostomatomorpha</taxon>
        <taxon>Gnathostomatoidea</taxon>
        <taxon>Gnathostomatidae</taxon>
        <taxon>Gnathostoma</taxon>
    </lineage>
</organism>
<comment type="caution">
    <text evidence="8">The sequence shown here is derived from an EMBL/GenBank/DDBJ whole genome shotgun (WGS) entry which is preliminary data.</text>
</comment>
<accession>A0ABD6EPU7</accession>
<feature type="chain" id="PRO_5044780478" description="NTR domain-containing protein" evidence="6">
    <location>
        <begin position="20"/>
        <end position="149"/>
    </location>
</feature>
<dbReference type="SUPFAM" id="SSF50242">
    <property type="entry name" value="TIMP-like"/>
    <property type="match status" value="1"/>
</dbReference>
<dbReference type="Proteomes" id="UP001608902">
    <property type="component" value="Unassembled WGS sequence"/>
</dbReference>
<feature type="disulfide bond" evidence="5">
    <location>
        <begin position="22"/>
        <end position="120"/>
    </location>
</feature>
<evidence type="ECO:0000256" key="3">
    <source>
        <dbReference type="ARBA" id="ARBA00023157"/>
    </source>
</evidence>
<sequence>MMKIIVPFIVFVVFDTSLACSCNEGTSDENEVIKRKFCNAKLVTWAEVTAKTPGETRFDNVLYTIKADKVYKAAQGEKEGSIIEVKSASSDAVCGVMLEVGKRYLLTAGIRNGMYYSQMCEQLVTPRNNLQLSVFEEYIKKLSNDDLCP</sequence>
<feature type="signal peptide" evidence="6">
    <location>
        <begin position="1"/>
        <end position="19"/>
    </location>
</feature>
<keyword evidence="9" id="KW-1185">Reference proteome</keyword>
<dbReference type="GO" id="GO:0005576">
    <property type="term" value="C:extracellular region"/>
    <property type="evidence" value="ECO:0007669"/>
    <property type="project" value="UniProtKB-SubCell"/>
</dbReference>
<evidence type="ECO:0000259" key="7">
    <source>
        <dbReference type="PROSITE" id="PS50189"/>
    </source>
</evidence>
<gene>
    <name evidence="8" type="ORF">AB6A40_008597</name>
</gene>
<feature type="domain" description="NTR" evidence="7">
    <location>
        <begin position="20"/>
        <end position="148"/>
    </location>
</feature>
<protein>
    <recommendedName>
        <fullName evidence="7">NTR domain-containing protein</fullName>
    </recommendedName>
</protein>
<keyword evidence="6" id="KW-0732">Signal</keyword>
<dbReference type="EMBL" id="JBGFUD010008096">
    <property type="protein sequence ID" value="MFH4981888.1"/>
    <property type="molecule type" value="Genomic_DNA"/>
</dbReference>
<dbReference type="InterPro" id="IPR001134">
    <property type="entry name" value="Netrin_domain"/>
</dbReference>
<keyword evidence="3 5" id="KW-1015">Disulfide bond</keyword>
<reference evidence="8 9" key="1">
    <citation type="submission" date="2024-08" db="EMBL/GenBank/DDBJ databases">
        <title>Gnathostoma spinigerum genome.</title>
        <authorList>
            <person name="Gonzalez-Bertolin B."/>
            <person name="Monzon S."/>
            <person name="Zaballos A."/>
            <person name="Jimenez P."/>
            <person name="Dekumyoy P."/>
            <person name="Varona S."/>
            <person name="Cuesta I."/>
            <person name="Sumanam S."/>
            <person name="Adisakwattana P."/>
            <person name="Gasser R.B."/>
            <person name="Hernandez-Gonzalez A."/>
            <person name="Young N.D."/>
            <person name="Perteguer M.J."/>
        </authorList>
    </citation>
    <scope>NUCLEOTIDE SEQUENCE [LARGE SCALE GENOMIC DNA]</scope>
    <source>
        <strain evidence="8">AL3</strain>
        <tissue evidence="8">Liver</tissue>
    </source>
</reference>
<dbReference type="Pfam" id="PF00965">
    <property type="entry name" value="TIMP"/>
    <property type="match status" value="1"/>
</dbReference>